<evidence type="ECO:0000313" key="3">
    <source>
        <dbReference type="EMBL" id="SDO23750.1"/>
    </source>
</evidence>
<dbReference type="InterPro" id="IPR015168">
    <property type="entry name" value="SsuA/THI5"/>
</dbReference>
<organism evidence="3 5">
    <name type="scientific">Cryobacterium flavum</name>
    <dbReference type="NCBI Taxonomy" id="1424659"/>
    <lineage>
        <taxon>Bacteria</taxon>
        <taxon>Bacillati</taxon>
        <taxon>Actinomycetota</taxon>
        <taxon>Actinomycetes</taxon>
        <taxon>Micrococcales</taxon>
        <taxon>Microbacteriaceae</taxon>
        <taxon>Cryobacterium</taxon>
    </lineage>
</organism>
<dbReference type="STRING" id="1424659.SAMN05216368_11319"/>
<feature type="domain" description="SsuA/THI5-like" evidence="2">
    <location>
        <begin position="56"/>
        <end position="273"/>
    </location>
</feature>
<dbReference type="PANTHER" id="PTHR30024">
    <property type="entry name" value="ALIPHATIC SULFONATES-BINDING PROTEIN-RELATED"/>
    <property type="match status" value="1"/>
</dbReference>
<protein>
    <submittedName>
        <fullName evidence="4">ABC transporter substrate-binding protein</fullName>
    </submittedName>
    <submittedName>
        <fullName evidence="3">NitT/TauT family transport system substrate-binding protein</fullName>
    </submittedName>
</protein>
<feature type="signal peptide" evidence="1">
    <location>
        <begin position="1"/>
        <end position="21"/>
    </location>
</feature>
<dbReference type="EMBL" id="SOFD01000022">
    <property type="protein sequence ID" value="TFB77969.1"/>
    <property type="molecule type" value="Genomic_DNA"/>
</dbReference>
<accession>A0A4R8V5E6</accession>
<dbReference type="Pfam" id="PF09084">
    <property type="entry name" value="NMT1"/>
    <property type="match status" value="1"/>
</dbReference>
<dbReference type="Gene3D" id="3.40.190.10">
    <property type="entry name" value="Periplasmic binding protein-like II"/>
    <property type="match status" value="2"/>
</dbReference>
<dbReference type="SUPFAM" id="SSF53850">
    <property type="entry name" value="Periplasmic binding protein-like II"/>
    <property type="match status" value="1"/>
</dbReference>
<dbReference type="PROSITE" id="PS51257">
    <property type="entry name" value="PROKAR_LIPOPROTEIN"/>
    <property type="match status" value="1"/>
</dbReference>
<dbReference type="AlphaFoldDB" id="A0A4R8V5E6"/>
<evidence type="ECO:0000313" key="4">
    <source>
        <dbReference type="EMBL" id="TFB77969.1"/>
    </source>
</evidence>
<evidence type="ECO:0000313" key="5">
    <source>
        <dbReference type="Proteomes" id="UP000199639"/>
    </source>
</evidence>
<dbReference type="RefSeq" id="WP_092341751.1">
    <property type="nucleotide sequence ID" value="NZ_FNIB01000013.1"/>
</dbReference>
<reference evidence="4 6" key="2">
    <citation type="submission" date="2019-03" db="EMBL/GenBank/DDBJ databases">
        <title>Genomics of glacier-inhabiting Cryobacterium strains.</title>
        <authorList>
            <person name="Liu Q."/>
            <person name="Xin Y.-H."/>
        </authorList>
    </citation>
    <scope>NUCLEOTIDE SEQUENCE [LARGE SCALE GENOMIC DNA]</scope>
    <source>
        <strain evidence="4 6">Hh8</strain>
    </source>
</reference>
<keyword evidence="6" id="KW-1185">Reference proteome</keyword>
<evidence type="ECO:0000313" key="6">
    <source>
        <dbReference type="Proteomes" id="UP000298252"/>
    </source>
</evidence>
<dbReference type="Proteomes" id="UP000298252">
    <property type="component" value="Unassembled WGS sequence"/>
</dbReference>
<evidence type="ECO:0000259" key="2">
    <source>
        <dbReference type="Pfam" id="PF09084"/>
    </source>
</evidence>
<proteinExistence type="predicted"/>
<dbReference type="EMBL" id="FNIB01000013">
    <property type="protein sequence ID" value="SDO23750.1"/>
    <property type="molecule type" value="Genomic_DNA"/>
</dbReference>
<reference evidence="3 5" key="1">
    <citation type="submission" date="2016-10" db="EMBL/GenBank/DDBJ databases">
        <authorList>
            <person name="Varghese N."/>
            <person name="Submissions S."/>
        </authorList>
    </citation>
    <scope>NUCLEOTIDE SEQUENCE [LARGE SCALE GENOMIC DNA]</scope>
    <source>
        <strain evidence="3 5">CGMCC 1.11215</strain>
    </source>
</reference>
<evidence type="ECO:0000256" key="1">
    <source>
        <dbReference type="SAM" id="SignalP"/>
    </source>
</evidence>
<keyword evidence="1" id="KW-0732">Signal</keyword>
<gene>
    <name evidence="4" type="ORF">E3O21_06770</name>
    <name evidence="3" type="ORF">SAMN05216368_11319</name>
</gene>
<feature type="chain" id="PRO_5039160568" evidence="1">
    <location>
        <begin position="22"/>
        <end position="333"/>
    </location>
</feature>
<dbReference type="Proteomes" id="UP000199639">
    <property type="component" value="Unassembled WGS sequence"/>
</dbReference>
<name>A0A4R8V5E6_9MICO</name>
<sequence>MMKRKLSAALIVGLASTTMLAGCSATATATGPSAGGGSSAKCDAENVTVGVGPYVDVAPLYLGIENGIFERHGLAVEAEIISGGGAALLPSVINGALTFAYGNVGSLLVAREKTLDVVVVTHGSSSPGTGSEQGGLSVAEGSDIRDASDLEGKVVAVNSVESLTEVMVRDAVARDGGDPDAVKVVEMKLGDMPAALSAGEVDAIATFEPFTTIGRQSGARLISHLFDVTDDGETLIGAYFTSGAYAEECADVAAKFAAAMGESLDYAEENPGEVRTITDTYLELDPAVRDEMAIPKFGSELAEDDVQDIIDMSLEYGLIKDEVPIDELLWKAE</sequence>